<evidence type="ECO:0000256" key="4">
    <source>
        <dbReference type="ARBA" id="ARBA00022500"/>
    </source>
</evidence>
<evidence type="ECO:0000259" key="13">
    <source>
        <dbReference type="PROSITE" id="PS50111"/>
    </source>
</evidence>
<evidence type="ECO:0000256" key="8">
    <source>
        <dbReference type="ARBA" id="ARBA00023136"/>
    </source>
</evidence>
<accession>A0A239JLX6</accession>
<dbReference type="Gene3D" id="1.10.287.950">
    <property type="entry name" value="Methyl-accepting chemotaxis protein"/>
    <property type="match status" value="1"/>
</dbReference>
<keyword evidence="4" id="KW-0145">Chemotaxis</keyword>
<dbReference type="GO" id="GO:0006935">
    <property type="term" value="P:chemotaxis"/>
    <property type="evidence" value="ECO:0007669"/>
    <property type="project" value="UniProtKB-KW"/>
</dbReference>
<evidence type="ECO:0000256" key="5">
    <source>
        <dbReference type="ARBA" id="ARBA00022519"/>
    </source>
</evidence>
<evidence type="ECO:0000256" key="6">
    <source>
        <dbReference type="ARBA" id="ARBA00022692"/>
    </source>
</evidence>
<dbReference type="AlphaFoldDB" id="A0A239JLX6"/>
<dbReference type="SUPFAM" id="SSF58104">
    <property type="entry name" value="Methyl-accepting chemotaxis protein (MCP) signaling domain"/>
    <property type="match status" value="1"/>
</dbReference>
<keyword evidence="2" id="KW-1003">Cell membrane</keyword>
<dbReference type="SMART" id="SM01049">
    <property type="entry name" value="Cache_2"/>
    <property type="match status" value="1"/>
</dbReference>
<keyword evidence="9 11" id="KW-0807">Transducer</keyword>
<dbReference type="EMBL" id="FNEC01000001">
    <property type="protein sequence ID" value="SDH92454.1"/>
    <property type="molecule type" value="Genomic_DNA"/>
</dbReference>
<dbReference type="InterPro" id="IPR000727">
    <property type="entry name" value="T_SNARE_dom"/>
</dbReference>
<dbReference type="CDD" id="cd11386">
    <property type="entry name" value="MCP_signal"/>
    <property type="match status" value="1"/>
</dbReference>
<evidence type="ECO:0000256" key="12">
    <source>
        <dbReference type="SAM" id="Phobius"/>
    </source>
</evidence>
<gene>
    <name evidence="16" type="ORF">SAMN05216189_10015</name>
    <name evidence="17" type="ORF">SAMN06295949_112172</name>
</gene>
<dbReference type="SMART" id="SM00304">
    <property type="entry name" value="HAMP"/>
    <property type="match status" value="1"/>
</dbReference>
<evidence type="ECO:0000259" key="14">
    <source>
        <dbReference type="PROSITE" id="PS50192"/>
    </source>
</evidence>
<reference evidence="17 18" key="2">
    <citation type="submission" date="2017-06" db="EMBL/GenBank/DDBJ databases">
        <authorList>
            <person name="Varghese N."/>
            <person name="Submissions S."/>
        </authorList>
    </citation>
    <scope>NUCLEOTIDE SEQUENCE [LARGE SCALE GENOMIC DNA]</scope>
    <source>
        <strain evidence="17 18">RLD-1</strain>
    </source>
</reference>
<dbReference type="GO" id="GO:0005886">
    <property type="term" value="C:plasma membrane"/>
    <property type="evidence" value="ECO:0007669"/>
    <property type="project" value="UniProtKB-SubCell"/>
</dbReference>
<evidence type="ECO:0000256" key="7">
    <source>
        <dbReference type="ARBA" id="ARBA00022989"/>
    </source>
</evidence>
<dbReference type="FunFam" id="1.10.287.950:FF:000001">
    <property type="entry name" value="Methyl-accepting chemotaxis sensory transducer"/>
    <property type="match status" value="1"/>
</dbReference>
<evidence type="ECO:0000259" key="15">
    <source>
        <dbReference type="PROSITE" id="PS50885"/>
    </source>
</evidence>
<feature type="domain" description="HAMP" evidence="15">
    <location>
        <begin position="241"/>
        <end position="295"/>
    </location>
</feature>
<dbReference type="InterPro" id="IPR003660">
    <property type="entry name" value="HAMP_dom"/>
</dbReference>
<protein>
    <submittedName>
        <fullName evidence="16">Methyl-accepting chemotaxis sensory transducer with Cache sensor</fullName>
    </submittedName>
</protein>
<evidence type="ECO:0000256" key="2">
    <source>
        <dbReference type="ARBA" id="ARBA00022475"/>
    </source>
</evidence>
<evidence type="ECO:0000313" key="19">
    <source>
        <dbReference type="Proteomes" id="UP000199693"/>
    </source>
</evidence>
<comment type="similarity">
    <text evidence="10">Belongs to the methyl-accepting chemotaxis (MCP) protein family.</text>
</comment>
<evidence type="ECO:0000256" key="11">
    <source>
        <dbReference type="PROSITE-ProRule" id="PRU00284"/>
    </source>
</evidence>
<dbReference type="PROSITE" id="PS50192">
    <property type="entry name" value="T_SNARE"/>
    <property type="match status" value="1"/>
</dbReference>
<keyword evidence="8 12" id="KW-0472">Membrane</keyword>
<feature type="transmembrane region" description="Helical" evidence="12">
    <location>
        <begin position="217"/>
        <end position="237"/>
    </location>
</feature>
<evidence type="ECO:0000313" key="16">
    <source>
        <dbReference type="EMBL" id="SDH92454.1"/>
    </source>
</evidence>
<dbReference type="CDD" id="cd06225">
    <property type="entry name" value="HAMP"/>
    <property type="match status" value="1"/>
</dbReference>
<dbReference type="PANTHER" id="PTHR32089">
    <property type="entry name" value="METHYL-ACCEPTING CHEMOTAXIS PROTEIN MCPB"/>
    <property type="match status" value="1"/>
</dbReference>
<reference evidence="16 19" key="1">
    <citation type="submission" date="2016-10" db="EMBL/GenBank/DDBJ databases">
        <authorList>
            <person name="de Groot N.N."/>
        </authorList>
    </citation>
    <scope>NUCLEOTIDE SEQUENCE [LARGE SCALE GENOMIC DNA]</scope>
    <source>
        <strain evidence="16 19">CCM 7361</strain>
    </source>
</reference>
<dbReference type="PRINTS" id="PR00260">
    <property type="entry name" value="CHEMTRNSDUCR"/>
</dbReference>
<dbReference type="InterPro" id="IPR004090">
    <property type="entry name" value="Chemotax_Me-accpt_rcpt"/>
</dbReference>
<keyword evidence="18" id="KW-1185">Reference proteome</keyword>
<evidence type="ECO:0000256" key="1">
    <source>
        <dbReference type="ARBA" id="ARBA00004429"/>
    </source>
</evidence>
<evidence type="ECO:0000256" key="3">
    <source>
        <dbReference type="ARBA" id="ARBA00022481"/>
    </source>
</evidence>
<dbReference type="InterPro" id="IPR004089">
    <property type="entry name" value="MCPsignal_dom"/>
</dbReference>
<evidence type="ECO:0000256" key="9">
    <source>
        <dbReference type="ARBA" id="ARBA00023224"/>
    </source>
</evidence>
<dbReference type="Proteomes" id="UP000199693">
    <property type="component" value="Unassembled WGS sequence"/>
</dbReference>
<dbReference type="GO" id="GO:0007165">
    <property type="term" value="P:signal transduction"/>
    <property type="evidence" value="ECO:0007669"/>
    <property type="project" value="UniProtKB-KW"/>
</dbReference>
<dbReference type="Proteomes" id="UP000198309">
    <property type="component" value="Unassembled WGS sequence"/>
</dbReference>
<dbReference type="EMBL" id="FZPC01000012">
    <property type="protein sequence ID" value="SNT05764.1"/>
    <property type="molecule type" value="Genomic_DNA"/>
</dbReference>
<dbReference type="SMART" id="SM00283">
    <property type="entry name" value="MA"/>
    <property type="match status" value="1"/>
</dbReference>
<feature type="transmembrane region" description="Helical" evidence="12">
    <location>
        <begin position="22"/>
        <end position="45"/>
    </location>
</feature>
<dbReference type="Pfam" id="PF17200">
    <property type="entry name" value="sCache_2"/>
    <property type="match status" value="1"/>
</dbReference>
<keyword evidence="5" id="KW-0997">Cell inner membrane</keyword>
<keyword evidence="6 12" id="KW-0812">Transmembrane</keyword>
<name>A0A239JLX6_9PSED</name>
<feature type="domain" description="Methyl-accepting transducer" evidence="13">
    <location>
        <begin position="300"/>
        <end position="536"/>
    </location>
</feature>
<comment type="subcellular location">
    <subcellularLocation>
        <location evidence="1">Cell inner membrane</location>
        <topology evidence="1">Multi-pass membrane protein</topology>
    </subcellularLocation>
</comment>
<dbReference type="PANTHER" id="PTHR32089:SF119">
    <property type="entry name" value="METHYL-ACCEPTING CHEMOTAXIS PROTEIN CTPL"/>
    <property type="match status" value="1"/>
</dbReference>
<keyword evidence="7 12" id="KW-1133">Transmembrane helix</keyword>
<evidence type="ECO:0000313" key="17">
    <source>
        <dbReference type="EMBL" id="SNT05764.1"/>
    </source>
</evidence>
<dbReference type="GO" id="GO:0004888">
    <property type="term" value="F:transmembrane signaling receptor activity"/>
    <property type="evidence" value="ECO:0007669"/>
    <property type="project" value="InterPro"/>
</dbReference>
<dbReference type="Pfam" id="PF00015">
    <property type="entry name" value="MCPsignal"/>
    <property type="match status" value="1"/>
</dbReference>
<dbReference type="PROSITE" id="PS50885">
    <property type="entry name" value="HAMP"/>
    <property type="match status" value="1"/>
</dbReference>
<feature type="domain" description="T-SNARE coiled-coil homology" evidence="14">
    <location>
        <begin position="487"/>
        <end position="549"/>
    </location>
</feature>
<dbReference type="Pfam" id="PF00672">
    <property type="entry name" value="HAMP"/>
    <property type="match status" value="1"/>
</dbReference>
<organism evidence="16 19">
    <name type="scientific">Pseudomonas delhiensis</name>
    <dbReference type="NCBI Taxonomy" id="366289"/>
    <lineage>
        <taxon>Bacteria</taxon>
        <taxon>Pseudomonadati</taxon>
        <taxon>Pseudomonadota</taxon>
        <taxon>Gammaproteobacteria</taxon>
        <taxon>Pseudomonadales</taxon>
        <taxon>Pseudomonadaceae</taxon>
        <taxon>Pseudomonas</taxon>
    </lineage>
</organism>
<dbReference type="InterPro" id="IPR033480">
    <property type="entry name" value="sCache_2"/>
</dbReference>
<evidence type="ECO:0000256" key="10">
    <source>
        <dbReference type="ARBA" id="ARBA00029447"/>
    </source>
</evidence>
<evidence type="ECO:0000313" key="18">
    <source>
        <dbReference type="Proteomes" id="UP000198309"/>
    </source>
</evidence>
<sequence>MPSSLPTEAAPVIPSLRLRAKVLSLALIPILLLTLVLCAVTLVALKRLSTQQEEQIRQSLIEDRQVQLKQFVDVALAAVGPQYQAAAEGDAAARQAGVALLKRLAYGSGGYFWGYDTRSVRVFQGTSEERIGEDFSSFRDPNGVYAIRELVRAGQDDSHYVHYSFTRPGNSAIVPKIGYAQYLPKWNLVFGTSLNLDDIEEDVQKAREQLHDHINDLLLLMIGSALALLVVIGLVAVPTGNAIVRPLLRIKANLDDMAAGDGNLTHRLPAESRDELGELAQSFNRFVEKIHNLVQQVAGTTGQLSGLVGNVAQQAQRSEQAMAGQRSETDQVATAINEMTAAAQEVARSAQRAADAARDTDREGQAAKREVDLCVAQINDLAGEVSSSSEALDTLSQDVRGIVGVLEVIRSIAEQTNLLALNAAIEAARAGEAGRGFAVVADEVRALASRTQQSTGEIQQMIDRLQATTAGSVQAMQRASEMAGRTRSQADQAGQSLDAMANLIGTINSMNAQIASAAEEQTAVAEEINRSVHQIADAVDQVAEDSVQGARTAGELSGLGERLRQLVGQFRI</sequence>
<keyword evidence="3" id="KW-0488">Methylation</keyword>
<dbReference type="PROSITE" id="PS50111">
    <property type="entry name" value="CHEMOTAXIS_TRANSDUC_2"/>
    <property type="match status" value="1"/>
</dbReference>
<dbReference type="Gene3D" id="3.30.450.20">
    <property type="entry name" value="PAS domain"/>
    <property type="match status" value="1"/>
</dbReference>
<proteinExistence type="inferred from homology"/>